<evidence type="ECO:0000256" key="1">
    <source>
        <dbReference type="SAM" id="Phobius"/>
    </source>
</evidence>
<feature type="transmembrane region" description="Helical" evidence="1">
    <location>
        <begin position="277"/>
        <end position="297"/>
    </location>
</feature>
<organism evidence="2 3">
    <name type="scientific">Sphingomonas aurantiaca</name>
    <dbReference type="NCBI Taxonomy" id="185949"/>
    <lineage>
        <taxon>Bacteria</taxon>
        <taxon>Pseudomonadati</taxon>
        <taxon>Pseudomonadota</taxon>
        <taxon>Alphaproteobacteria</taxon>
        <taxon>Sphingomonadales</taxon>
        <taxon>Sphingomonadaceae</taxon>
        <taxon>Sphingomonas</taxon>
    </lineage>
</organism>
<dbReference type="Proteomes" id="UP000326857">
    <property type="component" value="Unassembled WGS sequence"/>
</dbReference>
<evidence type="ECO:0000313" key="2">
    <source>
        <dbReference type="EMBL" id="VVT29791.1"/>
    </source>
</evidence>
<name>A0A5E8AF17_9SPHN</name>
<reference evidence="2 3" key="1">
    <citation type="submission" date="2019-09" db="EMBL/GenBank/DDBJ databases">
        <authorList>
            <person name="Dittami M. S."/>
        </authorList>
    </citation>
    <scope>NUCLEOTIDE SEQUENCE [LARGE SCALE GENOMIC DNA]</scope>
    <source>
        <strain evidence="2">SPHINGO391</strain>
    </source>
</reference>
<keyword evidence="1" id="KW-1133">Transmembrane helix</keyword>
<evidence type="ECO:0000313" key="3">
    <source>
        <dbReference type="Proteomes" id="UP000326857"/>
    </source>
</evidence>
<feature type="transmembrane region" description="Helical" evidence="1">
    <location>
        <begin position="20"/>
        <end position="42"/>
    </location>
</feature>
<proteinExistence type="predicted"/>
<dbReference type="AlphaFoldDB" id="A0A5E8AF17"/>
<dbReference type="EMBL" id="CABVLI010000047">
    <property type="protein sequence ID" value="VVT29791.1"/>
    <property type="molecule type" value="Genomic_DNA"/>
</dbReference>
<gene>
    <name evidence="2" type="ORF">SPHINGO391_510176</name>
</gene>
<accession>A0A5E8AF17</accession>
<sequence>MWRLFASGNVCPMKSRIDMYAPWAVLRTLVSWLMVPFALLPISDLAAQRLSIEPSSVTIAGGRSDHVLVRIESGASRGRGISVTSPASIRTSVRSLGRSGPWILELKAEPGFEGEANAIVQTRGLVRVLAAPLAIKAAPARAPGSVIEAELSFEGETLLDGSTRPMLLRLSNPSDLPVRYRLSTVLPSFIRLGTDANQFKHRRDLSAHSTVMVHIPIQTDGTADHPVISGKHKVAVMIATSQAGTPTWRGQSVAATELEIGVPGMAEVQGVLQVPSFLLLPGFLLVAAFGLTSRILGQSSPTSEGEGSGLLSLGWGAGHWLVAISVSMGIVWVYPNVTDVWLGSRRNILYGFDLSDVIRVWMLSIGLGIVVALVTKLVLIVQVKRAGKKAFSTDLQPFELLERLERLGLPTKLPFAAVNADDRLYSLQTQAGAGKVWACSAITLSIVDPSVASLNRGALAKNLKTLNAKELRMYLQGLVDDAAVRLDWAVADGVSGVAIVDVAKMQPEESPKLIIRQSGS</sequence>
<feature type="transmembrane region" description="Helical" evidence="1">
    <location>
        <begin position="309"/>
        <end position="334"/>
    </location>
</feature>
<keyword evidence="1" id="KW-0812">Transmembrane</keyword>
<keyword evidence="1" id="KW-0472">Membrane</keyword>
<protein>
    <submittedName>
        <fullName evidence="2">Uncharacterized protein</fullName>
    </submittedName>
</protein>
<feature type="transmembrane region" description="Helical" evidence="1">
    <location>
        <begin position="360"/>
        <end position="381"/>
    </location>
</feature>